<dbReference type="Proteomes" id="UP000827092">
    <property type="component" value="Unassembled WGS sequence"/>
</dbReference>
<proteinExistence type="predicted"/>
<evidence type="ECO:0000313" key="3">
    <source>
        <dbReference type="Proteomes" id="UP000827092"/>
    </source>
</evidence>
<keyword evidence="3" id="KW-1185">Reference proteome</keyword>
<gene>
    <name evidence="2" type="ORF">JTE90_016182</name>
</gene>
<evidence type="ECO:0000313" key="2">
    <source>
        <dbReference type="EMBL" id="KAG8173067.1"/>
    </source>
</evidence>
<evidence type="ECO:0000256" key="1">
    <source>
        <dbReference type="SAM" id="MobiDB-lite"/>
    </source>
</evidence>
<sequence>ANKTGNVSEGTPQPPAIDPGSTLQKISLMIPPPPLKKPPEPKSEDDDDDDWD</sequence>
<feature type="non-terminal residue" evidence="2">
    <location>
        <position position="1"/>
    </location>
</feature>
<dbReference type="EMBL" id="JAFNEN010002101">
    <property type="protein sequence ID" value="KAG8173067.1"/>
    <property type="molecule type" value="Genomic_DNA"/>
</dbReference>
<feature type="compositionally biased region" description="Acidic residues" evidence="1">
    <location>
        <begin position="43"/>
        <end position="52"/>
    </location>
</feature>
<comment type="caution">
    <text evidence="2">The sequence shown here is derived from an EMBL/GenBank/DDBJ whole genome shotgun (WGS) entry which is preliminary data.</text>
</comment>
<reference evidence="2 3" key="1">
    <citation type="journal article" date="2022" name="Nat. Ecol. Evol.">
        <title>A masculinizing supergene underlies an exaggerated male reproductive morph in a spider.</title>
        <authorList>
            <person name="Hendrickx F."/>
            <person name="De Corte Z."/>
            <person name="Sonet G."/>
            <person name="Van Belleghem S.M."/>
            <person name="Kostlbacher S."/>
            <person name="Vangestel C."/>
        </authorList>
    </citation>
    <scope>NUCLEOTIDE SEQUENCE [LARGE SCALE GENOMIC DNA]</scope>
    <source>
        <strain evidence="2">W744_W776</strain>
    </source>
</reference>
<feature type="region of interest" description="Disordered" evidence="1">
    <location>
        <begin position="1"/>
        <end position="52"/>
    </location>
</feature>
<dbReference type="AlphaFoldDB" id="A0AAV6TM67"/>
<accession>A0AAV6TM67</accession>
<organism evidence="2 3">
    <name type="scientific">Oedothorax gibbosus</name>
    <dbReference type="NCBI Taxonomy" id="931172"/>
    <lineage>
        <taxon>Eukaryota</taxon>
        <taxon>Metazoa</taxon>
        <taxon>Ecdysozoa</taxon>
        <taxon>Arthropoda</taxon>
        <taxon>Chelicerata</taxon>
        <taxon>Arachnida</taxon>
        <taxon>Araneae</taxon>
        <taxon>Araneomorphae</taxon>
        <taxon>Entelegynae</taxon>
        <taxon>Araneoidea</taxon>
        <taxon>Linyphiidae</taxon>
        <taxon>Erigoninae</taxon>
        <taxon>Oedothorax</taxon>
    </lineage>
</organism>
<protein>
    <submittedName>
        <fullName evidence="2">Uncharacterized protein</fullName>
    </submittedName>
</protein>
<name>A0AAV6TM67_9ARAC</name>
<feature type="compositionally biased region" description="Polar residues" evidence="1">
    <location>
        <begin position="1"/>
        <end position="11"/>
    </location>
</feature>